<proteinExistence type="predicted"/>
<keyword evidence="2" id="KW-1185">Reference proteome</keyword>
<evidence type="ECO:0000313" key="1">
    <source>
        <dbReference type="EMBL" id="KAG5569116.1"/>
    </source>
</evidence>
<organism evidence="1 2">
    <name type="scientific">Solanum commersonii</name>
    <name type="common">Commerson's wild potato</name>
    <name type="synonym">Commerson's nightshade</name>
    <dbReference type="NCBI Taxonomy" id="4109"/>
    <lineage>
        <taxon>Eukaryota</taxon>
        <taxon>Viridiplantae</taxon>
        <taxon>Streptophyta</taxon>
        <taxon>Embryophyta</taxon>
        <taxon>Tracheophyta</taxon>
        <taxon>Spermatophyta</taxon>
        <taxon>Magnoliopsida</taxon>
        <taxon>eudicotyledons</taxon>
        <taxon>Gunneridae</taxon>
        <taxon>Pentapetalae</taxon>
        <taxon>asterids</taxon>
        <taxon>lamiids</taxon>
        <taxon>Solanales</taxon>
        <taxon>Solanaceae</taxon>
        <taxon>Solanoideae</taxon>
        <taxon>Solaneae</taxon>
        <taxon>Solanum</taxon>
    </lineage>
</organism>
<comment type="caution">
    <text evidence="1">The sequence shown here is derived from an EMBL/GenBank/DDBJ whole genome shotgun (WGS) entry which is preliminary data.</text>
</comment>
<accession>A0A9J5W1A1</accession>
<gene>
    <name evidence="1" type="ORF">H5410_058882</name>
</gene>
<evidence type="ECO:0000313" key="2">
    <source>
        <dbReference type="Proteomes" id="UP000824120"/>
    </source>
</evidence>
<protein>
    <submittedName>
        <fullName evidence="1">Uncharacterized protein</fullName>
    </submittedName>
</protein>
<reference evidence="1 2" key="1">
    <citation type="submission" date="2020-09" db="EMBL/GenBank/DDBJ databases">
        <title>De no assembly of potato wild relative species, Solanum commersonii.</title>
        <authorList>
            <person name="Cho K."/>
        </authorList>
    </citation>
    <scope>NUCLEOTIDE SEQUENCE [LARGE SCALE GENOMIC DNA]</scope>
    <source>
        <strain evidence="1">LZ3.2</strain>
        <tissue evidence="1">Leaf</tissue>
    </source>
</reference>
<dbReference type="AlphaFoldDB" id="A0A9J5W1A1"/>
<dbReference type="EMBL" id="JACXVP010000012">
    <property type="protein sequence ID" value="KAG5569116.1"/>
    <property type="molecule type" value="Genomic_DNA"/>
</dbReference>
<name>A0A9J5W1A1_SOLCO</name>
<dbReference type="Proteomes" id="UP000824120">
    <property type="component" value="Chromosome 12"/>
</dbReference>
<sequence length="59" mass="6953">MYEIPYEKQDAQEYSPFATALVSAEKVDTDNQLNEIHFLILTIQDLFSSRTNLERKQMK</sequence>